<name>A0AAU8DPI3_9ACTN</name>
<proteinExistence type="predicted"/>
<dbReference type="AlphaFoldDB" id="A0AAU8DPI3"/>
<sequence length="547" mass="57003">MDGAVFVLGGDPLAVRASAGRWMQSAVSATAGGAEVAGVRAATFLGDEGEAHGAWLTDRIAPTLQTVGDAWGRVGEALNGFSVVLEDCQTELKKLASMAADDRSQIAALGTRVTASQDADGAERDRAALAGAGALMVADGPAYVSDTPALSMRVADAQQSLQALHTRAAQVRERHDDAVRHCCARIDVAKTLRPNQPGIAGTAVTATAGGSGRWLQSVPALTGSPSAGVATGLRTAAMSSAVVVDGLLGIFGGRATWTAAPWASKFSAVRTVPSASISGWKNEWSNKPWSGPGEPPWIDNGSRHNKARDAAAKQVRYEVAEMGGDPNNVQTEFEVVGGSKKGTGREGSIDIVYIDVKNKTRYVWEVKGTAVRPVTPAMEQTLSTLASSEVVHYIAKQNASPTNDNYKNVPGWRISRDVVTTVFTPRAGPTPELLLVKNGTTPGAIIYTTEEWEKGRPPPVRTLKPEKPKDERPPISPDPPVPVPVPVPVPIPAPEPVPEPRLVKVTPREPVLTGFGELLTGAALIGLGFIVAGPPGAAGAAIIIGTG</sequence>
<reference evidence="2" key="1">
    <citation type="submission" date="2024-05" db="EMBL/GenBank/DDBJ databases">
        <authorList>
            <person name="Cai S.Y."/>
            <person name="Jin L.M."/>
            <person name="Li H.R."/>
        </authorList>
    </citation>
    <scope>NUCLEOTIDE SEQUENCE</scope>
    <source>
        <strain evidence="2">A5-74</strain>
    </source>
</reference>
<feature type="compositionally biased region" description="Basic and acidic residues" evidence="1">
    <location>
        <begin position="463"/>
        <end position="473"/>
    </location>
</feature>
<protein>
    <submittedName>
        <fullName evidence="2">Uncharacterized protein</fullName>
    </submittedName>
</protein>
<evidence type="ECO:0000256" key="1">
    <source>
        <dbReference type="SAM" id="MobiDB-lite"/>
    </source>
</evidence>
<dbReference type="RefSeq" id="WP_353649718.1">
    <property type="nucleotide sequence ID" value="NZ_CP159218.1"/>
</dbReference>
<accession>A0AAU8DPI3</accession>
<gene>
    <name evidence="2" type="ORF">ABLG96_01800</name>
</gene>
<evidence type="ECO:0000313" key="2">
    <source>
        <dbReference type="EMBL" id="XCG64105.1"/>
    </source>
</evidence>
<organism evidence="2">
    <name type="scientific">Nakamurella sp. A5-74</name>
    <dbReference type="NCBI Taxonomy" id="3158264"/>
    <lineage>
        <taxon>Bacteria</taxon>
        <taxon>Bacillati</taxon>
        <taxon>Actinomycetota</taxon>
        <taxon>Actinomycetes</taxon>
        <taxon>Nakamurellales</taxon>
        <taxon>Nakamurellaceae</taxon>
        <taxon>Nakamurella</taxon>
    </lineage>
</organism>
<feature type="region of interest" description="Disordered" evidence="1">
    <location>
        <begin position="452"/>
        <end position="482"/>
    </location>
</feature>
<dbReference type="EMBL" id="CP159218">
    <property type="protein sequence ID" value="XCG64105.1"/>
    <property type="molecule type" value="Genomic_DNA"/>
</dbReference>